<evidence type="ECO:0000313" key="3">
    <source>
        <dbReference type="Proteomes" id="UP000093352"/>
    </source>
</evidence>
<dbReference type="SUPFAM" id="SSF101386">
    <property type="entry name" value="all-alpha NTP pyrophosphatases"/>
    <property type="match status" value="1"/>
</dbReference>
<keyword evidence="3" id="KW-1185">Reference proteome</keyword>
<gene>
    <name evidence="2" type="ORF">BBG48_004650</name>
</gene>
<dbReference type="CDD" id="cd11541">
    <property type="entry name" value="NTP-PPase_u4"/>
    <property type="match status" value="1"/>
</dbReference>
<evidence type="ECO:0000259" key="1">
    <source>
        <dbReference type="Pfam" id="PF03819"/>
    </source>
</evidence>
<dbReference type="GO" id="GO:0016787">
    <property type="term" value="F:hydrolase activity"/>
    <property type="evidence" value="ECO:0007669"/>
    <property type="project" value="UniProtKB-KW"/>
</dbReference>
<accession>A0A1C0AG46</accession>
<protein>
    <submittedName>
        <fullName evidence="2">Nucleotide pyrophosphohydrolase</fullName>
    </submittedName>
</protein>
<dbReference type="Gene3D" id="1.10.287.1080">
    <property type="entry name" value="MazG-like"/>
    <property type="match status" value="1"/>
</dbReference>
<name>A0A1C0AG46_9FIRM</name>
<sequence>MKVSEYQNLAARTINPELTNNELEKHALFGMVGEIGEIHSIYQKTYQGHRINPEHLKKELGDLLWFISEFCTASEWTMEEIMQMNIDKLKSRYPEGFDTDNSLHRSEEDI</sequence>
<reference evidence="2 3" key="1">
    <citation type="journal article" date="2016" name="Genome Announc.">
        <title>Draft Genome Sequence of Criibacterium bergeronii gen. nov., sp. nov., Strain CCRI-22567T, Isolated from a Vaginal Sample from a Woman with Bacterial Vaginosis.</title>
        <authorList>
            <person name="Maheux A.F."/>
            <person name="Berube E."/>
            <person name="Boudreau D.K."/>
            <person name="Raymond F."/>
            <person name="Corbeil J."/>
            <person name="Roy P.H."/>
            <person name="Boissinot M."/>
            <person name="Omar R.F."/>
        </authorList>
    </citation>
    <scope>NUCLEOTIDE SEQUENCE [LARGE SCALE GENOMIC DNA]</scope>
    <source>
        <strain evidence="2 3">CCRI-22567</strain>
    </source>
</reference>
<dbReference type="AlphaFoldDB" id="A0A1C0AG46"/>
<dbReference type="InterPro" id="IPR004518">
    <property type="entry name" value="MazG-like_dom"/>
</dbReference>
<dbReference type="STRING" id="1871336.BBG48_06615"/>
<organism evidence="2 3">
    <name type="scientific">Criibacterium bergeronii</name>
    <dbReference type="NCBI Taxonomy" id="1871336"/>
    <lineage>
        <taxon>Bacteria</taxon>
        <taxon>Bacillati</taxon>
        <taxon>Bacillota</taxon>
        <taxon>Clostridia</taxon>
        <taxon>Peptostreptococcales</taxon>
        <taxon>Filifactoraceae</taxon>
        <taxon>Criibacterium</taxon>
    </lineage>
</organism>
<proteinExistence type="predicted"/>
<evidence type="ECO:0000313" key="2">
    <source>
        <dbReference type="EMBL" id="RDY21412.1"/>
    </source>
</evidence>
<dbReference type="Proteomes" id="UP000093352">
    <property type="component" value="Unassembled WGS sequence"/>
</dbReference>
<feature type="domain" description="NTP pyrophosphohydrolase MazG-like" evidence="1">
    <location>
        <begin position="31"/>
        <end position="97"/>
    </location>
</feature>
<dbReference type="PIRSF" id="PIRSF006639">
    <property type="entry name" value="UCP006639_pph"/>
    <property type="match status" value="1"/>
</dbReference>
<dbReference type="RefSeq" id="WP_068913645.1">
    <property type="nucleotide sequence ID" value="NZ_MBEW02000007.1"/>
</dbReference>
<comment type="caution">
    <text evidence="2">The sequence shown here is derived from an EMBL/GenBank/DDBJ whole genome shotgun (WGS) entry which is preliminary data.</text>
</comment>
<dbReference type="Pfam" id="PF03819">
    <property type="entry name" value="MazG"/>
    <property type="match status" value="1"/>
</dbReference>
<dbReference type="InterPro" id="IPR011379">
    <property type="entry name" value="MazG-related_GP37"/>
</dbReference>
<dbReference type="EMBL" id="MBEW02000007">
    <property type="protein sequence ID" value="RDY21412.1"/>
    <property type="molecule type" value="Genomic_DNA"/>
</dbReference>